<organism evidence="3">
    <name type="scientific">Oryza brachyantha</name>
    <name type="common">malo sina</name>
    <dbReference type="NCBI Taxonomy" id="4533"/>
    <lineage>
        <taxon>Eukaryota</taxon>
        <taxon>Viridiplantae</taxon>
        <taxon>Streptophyta</taxon>
        <taxon>Embryophyta</taxon>
        <taxon>Tracheophyta</taxon>
        <taxon>Spermatophyta</taxon>
        <taxon>Magnoliopsida</taxon>
        <taxon>Liliopsida</taxon>
        <taxon>Poales</taxon>
        <taxon>Poaceae</taxon>
        <taxon>BOP clade</taxon>
        <taxon>Oryzoideae</taxon>
        <taxon>Oryzeae</taxon>
        <taxon>Oryzinae</taxon>
        <taxon>Oryza</taxon>
    </lineage>
</organism>
<protein>
    <submittedName>
        <fullName evidence="3">Uncharacterized protein</fullName>
    </submittedName>
</protein>
<feature type="chain" id="PRO_5003771738" evidence="2">
    <location>
        <begin position="40"/>
        <end position="78"/>
    </location>
</feature>
<dbReference type="EnsemblPlants" id="OB01G11840.1">
    <property type="protein sequence ID" value="OB01G11840.1"/>
    <property type="gene ID" value="OB01G11840"/>
</dbReference>
<evidence type="ECO:0000256" key="2">
    <source>
        <dbReference type="SAM" id="SignalP"/>
    </source>
</evidence>
<evidence type="ECO:0000313" key="3">
    <source>
        <dbReference type="EnsemblPlants" id="OB01G11840.1"/>
    </source>
</evidence>
<dbReference type="Proteomes" id="UP000006038">
    <property type="component" value="Chromosome 1"/>
</dbReference>
<keyword evidence="2" id="KW-0732">Signal</keyword>
<keyword evidence="4" id="KW-1185">Reference proteome</keyword>
<dbReference type="AlphaFoldDB" id="J3KW28"/>
<dbReference type="HOGENOM" id="CLU_2350442_0_0_1"/>
<feature type="signal peptide" evidence="2">
    <location>
        <begin position="1"/>
        <end position="39"/>
    </location>
</feature>
<feature type="region of interest" description="Disordered" evidence="1">
    <location>
        <begin position="39"/>
        <end position="78"/>
    </location>
</feature>
<accession>J3KW28</accession>
<reference evidence="3" key="1">
    <citation type="journal article" date="2013" name="Nat. Commun.">
        <title>Whole-genome sequencing of Oryza brachyantha reveals mechanisms underlying Oryza genome evolution.</title>
        <authorList>
            <person name="Chen J."/>
            <person name="Huang Q."/>
            <person name="Gao D."/>
            <person name="Wang J."/>
            <person name="Lang Y."/>
            <person name="Liu T."/>
            <person name="Li B."/>
            <person name="Bai Z."/>
            <person name="Luis Goicoechea J."/>
            <person name="Liang C."/>
            <person name="Chen C."/>
            <person name="Zhang W."/>
            <person name="Sun S."/>
            <person name="Liao Y."/>
            <person name="Zhang X."/>
            <person name="Yang L."/>
            <person name="Song C."/>
            <person name="Wang M."/>
            <person name="Shi J."/>
            <person name="Liu G."/>
            <person name="Liu J."/>
            <person name="Zhou H."/>
            <person name="Zhou W."/>
            <person name="Yu Q."/>
            <person name="An N."/>
            <person name="Chen Y."/>
            <person name="Cai Q."/>
            <person name="Wang B."/>
            <person name="Liu B."/>
            <person name="Min J."/>
            <person name="Huang Y."/>
            <person name="Wu H."/>
            <person name="Li Z."/>
            <person name="Zhang Y."/>
            <person name="Yin Y."/>
            <person name="Song W."/>
            <person name="Jiang J."/>
            <person name="Jackson S.A."/>
            <person name="Wing R.A."/>
            <person name="Wang J."/>
            <person name="Chen M."/>
        </authorList>
    </citation>
    <scope>NUCLEOTIDE SEQUENCE [LARGE SCALE GENOMIC DNA]</scope>
    <source>
        <strain evidence="3">cv. IRGC 101232</strain>
    </source>
</reference>
<sequence length="78" mass="8279">MPPPAEKRSGTRPPLPRRRRLALIVCLAWALCLHGGGSGTSLQADAAPARRPGVASGASQFADDKRRIPSCPDALHNR</sequence>
<evidence type="ECO:0000313" key="4">
    <source>
        <dbReference type="Proteomes" id="UP000006038"/>
    </source>
</evidence>
<reference evidence="3" key="2">
    <citation type="submission" date="2013-04" db="UniProtKB">
        <authorList>
            <consortium name="EnsemblPlants"/>
        </authorList>
    </citation>
    <scope>IDENTIFICATION</scope>
</reference>
<proteinExistence type="predicted"/>
<evidence type="ECO:0000256" key="1">
    <source>
        <dbReference type="SAM" id="MobiDB-lite"/>
    </source>
</evidence>
<dbReference type="Gramene" id="OB01G11840.1">
    <property type="protein sequence ID" value="OB01G11840.1"/>
    <property type="gene ID" value="OB01G11840"/>
</dbReference>
<name>J3KW28_ORYBR</name>